<feature type="region of interest" description="Disordered" evidence="1">
    <location>
        <begin position="96"/>
        <end position="143"/>
    </location>
</feature>
<evidence type="ECO:0000313" key="3">
    <source>
        <dbReference type="EMBL" id="GGZ17301.1"/>
    </source>
</evidence>
<evidence type="ECO:0008006" key="5">
    <source>
        <dbReference type="Google" id="ProtNLM"/>
    </source>
</evidence>
<dbReference type="RefSeq" id="WP_190121345.1">
    <property type="nucleotide sequence ID" value="NZ_BMWG01000001.1"/>
</dbReference>
<feature type="compositionally biased region" description="Polar residues" evidence="1">
    <location>
        <begin position="34"/>
        <end position="48"/>
    </location>
</feature>
<evidence type="ECO:0000256" key="1">
    <source>
        <dbReference type="SAM" id="MobiDB-lite"/>
    </source>
</evidence>
<organism evidence="3 4">
    <name type="scientific">Streptomyces inusitatus</name>
    <dbReference type="NCBI Taxonomy" id="68221"/>
    <lineage>
        <taxon>Bacteria</taxon>
        <taxon>Bacillati</taxon>
        <taxon>Actinomycetota</taxon>
        <taxon>Actinomycetes</taxon>
        <taxon>Kitasatosporales</taxon>
        <taxon>Streptomycetaceae</taxon>
        <taxon>Streptomyces</taxon>
    </lineage>
</organism>
<comment type="caution">
    <text evidence="3">The sequence shown here is derived from an EMBL/GenBank/DDBJ whole genome shotgun (WGS) entry which is preliminary data.</text>
</comment>
<keyword evidence="4" id="KW-1185">Reference proteome</keyword>
<name>A0A918PQ10_9ACTN</name>
<evidence type="ECO:0000313" key="4">
    <source>
        <dbReference type="Proteomes" id="UP000630936"/>
    </source>
</evidence>
<accession>A0A918PQ10</accession>
<dbReference type="EMBL" id="BMWG01000001">
    <property type="protein sequence ID" value="GGZ17301.1"/>
    <property type="molecule type" value="Genomic_DNA"/>
</dbReference>
<dbReference type="AlphaFoldDB" id="A0A918PQ10"/>
<keyword evidence="2" id="KW-0732">Signal</keyword>
<feature type="compositionally biased region" description="Basic and acidic residues" evidence="1">
    <location>
        <begin position="60"/>
        <end position="77"/>
    </location>
</feature>
<feature type="chain" id="PRO_5037778110" description="Secreted protein" evidence="2">
    <location>
        <begin position="31"/>
        <end position="143"/>
    </location>
</feature>
<evidence type="ECO:0000256" key="2">
    <source>
        <dbReference type="SAM" id="SignalP"/>
    </source>
</evidence>
<feature type="signal peptide" evidence="2">
    <location>
        <begin position="1"/>
        <end position="30"/>
    </location>
</feature>
<sequence length="143" mass="14336">MRQSKTLKRAAIVGATALLGVSAAIGAAQANGADSSDTSEPKSATTVQHPDKGVGPSTESVDKDPGWDPGKAADRPGKVTSKHAFGDASAFCFVPADGELPTGAALPSGGADGKPEICFESAEDDKPGDPFEPAGPGAFEQKK</sequence>
<proteinExistence type="predicted"/>
<dbReference type="Proteomes" id="UP000630936">
    <property type="component" value="Unassembled WGS sequence"/>
</dbReference>
<reference evidence="3" key="1">
    <citation type="journal article" date="2014" name="Int. J. Syst. Evol. Microbiol.">
        <title>Complete genome sequence of Corynebacterium casei LMG S-19264T (=DSM 44701T), isolated from a smear-ripened cheese.</title>
        <authorList>
            <consortium name="US DOE Joint Genome Institute (JGI-PGF)"/>
            <person name="Walter F."/>
            <person name="Albersmeier A."/>
            <person name="Kalinowski J."/>
            <person name="Ruckert C."/>
        </authorList>
    </citation>
    <scope>NUCLEOTIDE SEQUENCE</scope>
    <source>
        <strain evidence="3">JCM 4988</strain>
    </source>
</reference>
<reference evidence="3" key="2">
    <citation type="submission" date="2020-09" db="EMBL/GenBank/DDBJ databases">
        <authorList>
            <person name="Sun Q."/>
            <person name="Ohkuma M."/>
        </authorList>
    </citation>
    <scope>NUCLEOTIDE SEQUENCE</scope>
    <source>
        <strain evidence="3">JCM 4988</strain>
    </source>
</reference>
<gene>
    <name evidence="3" type="ORF">GCM10010387_07490</name>
</gene>
<feature type="region of interest" description="Disordered" evidence="1">
    <location>
        <begin position="28"/>
        <end position="81"/>
    </location>
</feature>
<protein>
    <recommendedName>
        <fullName evidence="5">Secreted protein</fullName>
    </recommendedName>
</protein>